<evidence type="ECO:0000256" key="2">
    <source>
        <dbReference type="ARBA" id="ARBA00023253"/>
    </source>
</evidence>
<dbReference type="Proteomes" id="UP000193467">
    <property type="component" value="Unassembled WGS sequence"/>
</dbReference>
<evidence type="ECO:0008006" key="6">
    <source>
        <dbReference type="Google" id="ProtNLM"/>
    </source>
</evidence>
<sequence>MALLLYTAWSLSTGGEPLVLPSNTDSPGYRRMLSAVLRHPRPHPSLRGQLMDDVHYIMTMYFGGQANQALAMINLLFIAKYTGRVAVLPQFTALHFKGSKRRADFIYDLARFYDSTGIIATALPAYKTSKDSWFRRPKPETIPCWSTMEIRTGSSNYHPPTSPEENGLVDHNLKTTFWAVPPLGRSSDDYVISLGAVIAYLQDKSRQEEYVERAKAEFLPQNWHPEGADLSGIDPATDIKATFDPFDPFPPTLDEQFTCVDATYFMGESAPPPPHPQGVPLDTWRTSAWKEVGQYLHFNRDVEDIANEYLMRIFEVGTLAELPPFITIHIRRRDFKNFKGHTYTPIENYEEALAEVREKIQALLDAPEDSDLGGKPRIKRFDIRPSEYKVLVTTDEKDGSLFRQQVADRGWIVIEHERLGTVKRFGEWYPAMVDGELLARGQGFVGTTWSTYSLLAGQRVEYWQGGAQAVAKPGTLPTSNPKQGGRT</sequence>
<reference evidence="4 5" key="1">
    <citation type="submission" date="2016-07" db="EMBL/GenBank/DDBJ databases">
        <title>Pervasive Adenine N6-methylation of Active Genes in Fungi.</title>
        <authorList>
            <consortium name="DOE Joint Genome Institute"/>
            <person name="Mondo S.J."/>
            <person name="Dannebaum R.O."/>
            <person name="Kuo R.C."/>
            <person name="Labutti K."/>
            <person name="Haridas S."/>
            <person name="Kuo A."/>
            <person name="Salamov A."/>
            <person name="Ahrendt S.R."/>
            <person name="Lipzen A."/>
            <person name="Sullivan W."/>
            <person name="Andreopoulos W.B."/>
            <person name="Clum A."/>
            <person name="Lindquist E."/>
            <person name="Daum C."/>
            <person name="Ramamoorthy G.K."/>
            <person name="Gryganskyi A."/>
            <person name="Culley D."/>
            <person name="Magnuson J.K."/>
            <person name="James T.Y."/>
            <person name="O'Malley M.A."/>
            <person name="Stajich J.E."/>
            <person name="Spatafora J.W."/>
            <person name="Visel A."/>
            <person name="Grigoriev I.V."/>
        </authorList>
    </citation>
    <scope>NUCLEOTIDE SEQUENCE [LARGE SCALE GENOMIC DNA]</scope>
    <source>
        <strain evidence="4 5">62-1032</strain>
    </source>
</reference>
<dbReference type="Pfam" id="PF10250">
    <property type="entry name" value="O-FucT"/>
    <property type="match status" value="1"/>
</dbReference>
<dbReference type="InterPro" id="IPR019378">
    <property type="entry name" value="GDP-Fuc_O-FucTrfase"/>
</dbReference>
<evidence type="ECO:0000256" key="3">
    <source>
        <dbReference type="ARBA" id="ARBA00023277"/>
    </source>
</evidence>
<dbReference type="AlphaFoldDB" id="A0A1Y2FZF3"/>
<evidence type="ECO:0000313" key="5">
    <source>
        <dbReference type="Proteomes" id="UP000193467"/>
    </source>
</evidence>
<dbReference type="GO" id="GO:0016740">
    <property type="term" value="F:transferase activity"/>
    <property type="evidence" value="ECO:0007669"/>
    <property type="project" value="UniProtKB-KW"/>
</dbReference>
<evidence type="ECO:0000313" key="4">
    <source>
        <dbReference type="EMBL" id="ORY89454.1"/>
    </source>
</evidence>
<dbReference type="OrthoDB" id="423313at2759"/>
<accession>A0A1Y2FZF3</accession>
<proteinExistence type="predicted"/>
<dbReference type="CDD" id="cd11296">
    <property type="entry name" value="O-FucT_like"/>
    <property type="match status" value="1"/>
</dbReference>
<gene>
    <name evidence="4" type="ORF">BCR35DRAFT_329379</name>
</gene>
<comment type="caution">
    <text evidence="4">The sequence shown here is derived from an EMBL/GenBank/DDBJ whole genome shotgun (WGS) entry which is preliminary data.</text>
</comment>
<organism evidence="4 5">
    <name type="scientific">Leucosporidium creatinivorum</name>
    <dbReference type="NCBI Taxonomy" id="106004"/>
    <lineage>
        <taxon>Eukaryota</taxon>
        <taxon>Fungi</taxon>
        <taxon>Dikarya</taxon>
        <taxon>Basidiomycota</taxon>
        <taxon>Pucciniomycotina</taxon>
        <taxon>Microbotryomycetes</taxon>
        <taxon>Leucosporidiales</taxon>
        <taxon>Leucosporidium</taxon>
    </lineage>
</organism>
<protein>
    <recommendedName>
        <fullName evidence="6">GDP-fucose protein O-fucosyltransferase-domain-containing protein</fullName>
    </recommendedName>
</protein>
<keyword evidence="1" id="KW-0808">Transferase</keyword>
<keyword evidence="5" id="KW-1185">Reference proteome</keyword>
<dbReference type="Gene3D" id="3.40.50.11350">
    <property type="match status" value="1"/>
</dbReference>
<dbReference type="GO" id="GO:0006004">
    <property type="term" value="P:fucose metabolic process"/>
    <property type="evidence" value="ECO:0007669"/>
    <property type="project" value="UniProtKB-KW"/>
</dbReference>
<name>A0A1Y2FZF3_9BASI</name>
<dbReference type="EMBL" id="MCGR01000006">
    <property type="protein sequence ID" value="ORY89454.1"/>
    <property type="molecule type" value="Genomic_DNA"/>
</dbReference>
<dbReference type="STRING" id="106004.A0A1Y2FZF3"/>
<keyword evidence="3" id="KW-0119">Carbohydrate metabolism</keyword>
<dbReference type="InParanoid" id="A0A1Y2FZF3"/>
<keyword evidence="2" id="KW-0294">Fucose metabolism</keyword>
<evidence type="ECO:0000256" key="1">
    <source>
        <dbReference type="ARBA" id="ARBA00022679"/>
    </source>
</evidence>